<dbReference type="GO" id="GO:0005975">
    <property type="term" value="P:carbohydrate metabolic process"/>
    <property type="evidence" value="ECO:0007669"/>
    <property type="project" value="InterPro"/>
</dbReference>
<feature type="signal peptide" evidence="6">
    <location>
        <begin position="1"/>
        <end position="22"/>
    </location>
</feature>
<keyword evidence="5" id="KW-0119">Carbohydrate metabolism</keyword>
<evidence type="ECO:0000256" key="3">
    <source>
        <dbReference type="ARBA" id="ARBA00022801"/>
    </source>
</evidence>
<proteinExistence type="predicted"/>
<dbReference type="GO" id="GO:0016787">
    <property type="term" value="F:hydrolase activity"/>
    <property type="evidence" value="ECO:0007669"/>
    <property type="project" value="UniProtKB-KW"/>
</dbReference>
<keyword evidence="10" id="KW-1185">Reference proteome</keyword>
<dbReference type="OrthoDB" id="9773047at2"/>
<dbReference type="Gene3D" id="3.20.20.370">
    <property type="entry name" value="Glycoside hydrolase/deacetylase"/>
    <property type="match status" value="1"/>
</dbReference>
<dbReference type="InterPro" id="IPR011330">
    <property type="entry name" value="Glyco_hydro/deAcase_b/a-brl"/>
</dbReference>
<keyword evidence="6" id="KW-0732">Signal</keyword>
<dbReference type="Pfam" id="PF04794">
    <property type="entry name" value="YdjC"/>
    <property type="match status" value="1"/>
</dbReference>
<evidence type="ECO:0000313" key="7">
    <source>
        <dbReference type="EMBL" id="GET21756.1"/>
    </source>
</evidence>
<organism evidence="8 9">
    <name type="scientific">Prolixibacter denitrificans</name>
    <dbReference type="NCBI Taxonomy" id="1541063"/>
    <lineage>
        <taxon>Bacteria</taxon>
        <taxon>Pseudomonadati</taxon>
        <taxon>Bacteroidota</taxon>
        <taxon>Bacteroidia</taxon>
        <taxon>Marinilabiliales</taxon>
        <taxon>Prolixibacteraceae</taxon>
        <taxon>Prolixibacter</taxon>
    </lineage>
</organism>
<dbReference type="RefSeq" id="WP_106542150.1">
    <property type="nucleotide sequence ID" value="NZ_BLAU01000001.1"/>
</dbReference>
<accession>A0A2P8CEG1</accession>
<dbReference type="GO" id="GO:0019213">
    <property type="term" value="F:deacetylase activity"/>
    <property type="evidence" value="ECO:0007669"/>
    <property type="project" value="TreeGrafter"/>
</dbReference>
<evidence type="ECO:0000313" key="8">
    <source>
        <dbReference type="EMBL" id="PSK83363.1"/>
    </source>
</evidence>
<evidence type="ECO:0000256" key="5">
    <source>
        <dbReference type="ARBA" id="ARBA00023277"/>
    </source>
</evidence>
<dbReference type="AlphaFoldDB" id="A0A2P8CEG1"/>
<evidence type="ECO:0000313" key="10">
    <source>
        <dbReference type="Proteomes" id="UP000396862"/>
    </source>
</evidence>
<name>A0A2P8CEG1_9BACT</name>
<dbReference type="InterPro" id="IPR006879">
    <property type="entry name" value="YdjC-like"/>
</dbReference>
<dbReference type="Proteomes" id="UP000240621">
    <property type="component" value="Unassembled WGS sequence"/>
</dbReference>
<dbReference type="EMBL" id="BLAU01000001">
    <property type="protein sequence ID" value="GET21756.1"/>
    <property type="molecule type" value="Genomic_DNA"/>
</dbReference>
<dbReference type="PANTHER" id="PTHR31609:SF1">
    <property type="entry name" value="CARBOHYDRATE DEACETYLASE"/>
    <property type="match status" value="1"/>
</dbReference>
<sequence>MKLTTLRTGILMLFMSVSGSFAQSTPNLAEKLGYDKNAKLLIIHADDLGLSHSTDAAVISAFEKKGITSGSIMVPCPWFPEIAAFAKNNPKADIGIHLTLTSEWENYKFGPVTSADQVRSLQNNEGYFYPTVEAFGANAKPAEVEKEMRAQIDRAIAFGITPTHLDNHMGSVMVNPAFYQILIKLGHEYRIPVLIPKDMLQAAAPQFLEQIAKENIMVDHLFMLNQAPAEGNWIQPYREFIENMQPGLNQIIVHLAYNNDESRAVMIHHDDFGAKWRQNDYDLMTSDKMKSLLEENNIKLVTWHQIQNVMYPDSEQ</sequence>
<dbReference type="Proteomes" id="UP000396862">
    <property type="component" value="Unassembled WGS sequence"/>
</dbReference>
<dbReference type="PANTHER" id="PTHR31609">
    <property type="entry name" value="YDJC DEACETYLASE FAMILY MEMBER"/>
    <property type="match status" value="1"/>
</dbReference>
<comment type="cofactor">
    <cofactor evidence="1">
        <name>Mg(2+)</name>
        <dbReference type="ChEBI" id="CHEBI:18420"/>
    </cofactor>
</comment>
<keyword evidence="4" id="KW-0460">Magnesium</keyword>
<evidence type="ECO:0000313" key="9">
    <source>
        <dbReference type="Proteomes" id="UP000240621"/>
    </source>
</evidence>
<feature type="chain" id="PRO_5015126323" evidence="6">
    <location>
        <begin position="23"/>
        <end position="316"/>
    </location>
</feature>
<evidence type="ECO:0000256" key="1">
    <source>
        <dbReference type="ARBA" id="ARBA00001946"/>
    </source>
</evidence>
<dbReference type="GO" id="GO:0046872">
    <property type="term" value="F:metal ion binding"/>
    <property type="evidence" value="ECO:0007669"/>
    <property type="project" value="UniProtKB-KW"/>
</dbReference>
<gene>
    <name evidence="8" type="ORF">CLV93_104293</name>
    <name evidence="7" type="ORF">JCM18694_20020</name>
</gene>
<dbReference type="SUPFAM" id="SSF88713">
    <property type="entry name" value="Glycoside hydrolase/deacetylase"/>
    <property type="match status" value="1"/>
</dbReference>
<dbReference type="EMBL" id="PYGC01000004">
    <property type="protein sequence ID" value="PSK83363.1"/>
    <property type="molecule type" value="Genomic_DNA"/>
</dbReference>
<evidence type="ECO:0000256" key="2">
    <source>
        <dbReference type="ARBA" id="ARBA00022723"/>
    </source>
</evidence>
<keyword evidence="3" id="KW-0378">Hydrolase</keyword>
<comment type="caution">
    <text evidence="8">The sequence shown here is derived from an EMBL/GenBank/DDBJ whole genome shotgun (WGS) entry which is preliminary data.</text>
</comment>
<protein>
    <submittedName>
        <fullName evidence="7">Carbohydrate deacetylase</fullName>
    </submittedName>
</protein>
<evidence type="ECO:0000256" key="4">
    <source>
        <dbReference type="ARBA" id="ARBA00022842"/>
    </source>
</evidence>
<reference evidence="8 9" key="1">
    <citation type="submission" date="2018-03" db="EMBL/GenBank/DDBJ databases">
        <title>Genomic Encyclopedia of Archaeal and Bacterial Type Strains, Phase II (KMG-II): from individual species to whole genera.</title>
        <authorList>
            <person name="Goeker M."/>
        </authorList>
    </citation>
    <scope>NUCLEOTIDE SEQUENCE [LARGE SCALE GENOMIC DNA]</scope>
    <source>
        <strain evidence="8 9">DSM 27267</strain>
    </source>
</reference>
<reference evidence="7 10" key="2">
    <citation type="submission" date="2019-10" db="EMBL/GenBank/DDBJ databases">
        <title>Prolixibacter strains distinguished by the presence of nitrate reductase genes were adept at nitrate-dependent anaerobic corrosion of metallic iron and carbon steel.</title>
        <authorList>
            <person name="Iino T."/>
            <person name="Shono N."/>
            <person name="Ito K."/>
            <person name="Nakamura R."/>
            <person name="Sueoka K."/>
            <person name="Harayama S."/>
            <person name="Ohkuma M."/>
        </authorList>
    </citation>
    <scope>NUCLEOTIDE SEQUENCE [LARGE SCALE GENOMIC DNA]</scope>
    <source>
        <strain evidence="7 10">MIC1-1</strain>
    </source>
</reference>
<evidence type="ECO:0000256" key="6">
    <source>
        <dbReference type="SAM" id="SignalP"/>
    </source>
</evidence>
<dbReference type="CDD" id="cd10802">
    <property type="entry name" value="YdjC_TTHB029_like"/>
    <property type="match status" value="1"/>
</dbReference>
<keyword evidence="2" id="KW-0479">Metal-binding</keyword>